<evidence type="ECO:0000313" key="2">
    <source>
        <dbReference type="Proteomes" id="UP000002407"/>
    </source>
</evidence>
<gene>
    <name evidence="1" type="ordered locus">CHAB381_1154</name>
</gene>
<sequence>MKMRNNIRFSWQENKIFSLVCAVFICSSLNASPITNESLKNQIQL</sequence>
<dbReference type="AlphaFoldDB" id="A7I2G9"/>
<dbReference type="STRING" id="360107.CHAB381_1154"/>
<dbReference type="KEGG" id="cha:CHAB381_1154"/>
<dbReference type="Proteomes" id="UP000002407">
    <property type="component" value="Chromosome"/>
</dbReference>
<accession>A7I2G9</accession>
<dbReference type="EMBL" id="CP000776">
    <property type="protein sequence ID" value="ABS51557.1"/>
    <property type="molecule type" value="Genomic_DNA"/>
</dbReference>
<reference evidence="2" key="1">
    <citation type="submission" date="2007-07" db="EMBL/GenBank/DDBJ databases">
        <title>Complete genome sequence of Campylobacter hominis ATCC BAA-381, a commensal isolated from the human gastrointestinal tract.</title>
        <authorList>
            <person name="Fouts D.E."/>
            <person name="Mongodin E.F."/>
            <person name="Puiu D."/>
            <person name="Sebastian Y."/>
            <person name="Miller W.G."/>
            <person name="Mandrell R.E."/>
            <person name="Nelson K.E."/>
        </authorList>
    </citation>
    <scope>NUCLEOTIDE SEQUENCE [LARGE SCALE GENOMIC DNA]</scope>
    <source>
        <strain evidence="2">ATCC BAA-381 / LMG 19568 / NCTC 13146 / CH001A</strain>
    </source>
</reference>
<keyword evidence="2" id="KW-1185">Reference proteome</keyword>
<organism evidence="1 2">
    <name type="scientific">Campylobacter hominis (strain ATCC BAA-381 / DSM 21671 / CCUG 45161 / LMG 19568 / NCTC 13146 / CH001A)</name>
    <dbReference type="NCBI Taxonomy" id="360107"/>
    <lineage>
        <taxon>Bacteria</taxon>
        <taxon>Pseudomonadati</taxon>
        <taxon>Campylobacterota</taxon>
        <taxon>Epsilonproteobacteria</taxon>
        <taxon>Campylobacterales</taxon>
        <taxon>Campylobacteraceae</taxon>
        <taxon>Campylobacter</taxon>
    </lineage>
</organism>
<proteinExistence type="predicted"/>
<dbReference type="HOGENOM" id="CLU_3197303_0_0_7"/>
<protein>
    <submittedName>
        <fullName evidence="1">Uncharacterized protein</fullName>
    </submittedName>
</protein>
<name>A7I2G9_CAMHC</name>
<evidence type="ECO:0000313" key="1">
    <source>
        <dbReference type="EMBL" id="ABS51557.1"/>
    </source>
</evidence>